<sequence length="80" mass="8198">MLGAAAGVFNLTLEGPGLIESQSQNATSATVRILKPRPTAAIDLALDYLPDGPSLAIRGSSEAPARRIGPRASLATPEDT</sequence>
<comment type="caution">
    <text evidence="2">The sequence shown here is derived from an EMBL/GenBank/DDBJ whole genome shotgun (WGS) entry which is preliminary data.</text>
</comment>
<proteinExistence type="predicted"/>
<dbReference type="AlphaFoldDB" id="A0A9N9UUZ8"/>
<organism evidence="2 3">
    <name type="scientific">Clonostachys byssicola</name>
    <dbReference type="NCBI Taxonomy" id="160290"/>
    <lineage>
        <taxon>Eukaryota</taxon>
        <taxon>Fungi</taxon>
        <taxon>Dikarya</taxon>
        <taxon>Ascomycota</taxon>
        <taxon>Pezizomycotina</taxon>
        <taxon>Sordariomycetes</taxon>
        <taxon>Hypocreomycetidae</taxon>
        <taxon>Hypocreales</taxon>
        <taxon>Bionectriaceae</taxon>
        <taxon>Clonostachys</taxon>
    </lineage>
</organism>
<gene>
    <name evidence="2" type="ORF">CBYS24578_00002298</name>
</gene>
<dbReference type="EMBL" id="CABFNO020001553">
    <property type="protein sequence ID" value="CAG9999153.1"/>
    <property type="molecule type" value="Genomic_DNA"/>
</dbReference>
<keyword evidence="3" id="KW-1185">Reference proteome</keyword>
<evidence type="ECO:0000313" key="3">
    <source>
        <dbReference type="Proteomes" id="UP000754883"/>
    </source>
</evidence>
<protein>
    <submittedName>
        <fullName evidence="2">Uncharacterized protein</fullName>
    </submittedName>
</protein>
<evidence type="ECO:0000256" key="1">
    <source>
        <dbReference type="SAM" id="MobiDB-lite"/>
    </source>
</evidence>
<accession>A0A9N9UUZ8</accession>
<dbReference type="Proteomes" id="UP000754883">
    <property type="component" value="Unassembled WGS sequence"/>
</dbReference>
<evidence type="ECO:0000313" key="2">
    <source>
        <dbReference type="EMBL" id="CAG9999153.1"/>
    </source>
</evidence>
<reference evidence="2 3" key="2">
    <citation type="submission" date="2021-10" db="EMBL/GenBank/DDBJ databases">
        <authorList>
            <person name="Piombo E."/>
        </authorList>
    </citation>
    <scope>NUCLEOTIDE SEQUENCE [LARGE SCALE GENOMIC DNA]</scope>
</reference>
<name>A0A9N9UUZ8_9HYPO</name>
<feature type="region of interest" description="Disordered" evidence="1">
    <location>
        <begin position="56"/>
        <end position="80"/>
    </location>
</feature>
<reference evidence="3" key="1">
    <citation type="submission" date="2019-06" db="EMBL/GenBank/DDBJ databases">
        <authorList>
            <person name="Broberg M."/>
        </authorList>
    </citation>
    <scope>NUCLEOTIDE SEQUENCE [LARGE SCALE GENOMIC DNA]</scope>
</reference>